<evidence type="ECO:0000259" key="4">
    <source>
        <dbReference type="PROSITE" id="PS50887"/>
    </source>
</evidence>
<organism evidence="5 6">
    <name type="scientific">Edaphobacter aggregans</name>
    <dbReference type="NCBI Taxonomy" id="570835"/>
    <lineage>
        <taxon>Bacteria</taxon>
        <taxon>Pseudomonadati</taxon>
        <taxon>Acidobacteriota</taxon>
        <taxon>Terriglobia</taxon>
        <taxon>Terriglobales</taxon>
        <taxon>Acidobacteriaceae</taxon>
        <taxon>Edaphobacter</taxon>
    </lineage>
</organism>
<feature type="transmembrane region" description="Helical" evidence="3">
    <location>
        <begin position="82"/>
        <end position="103"/>
    </location>
</feature>
<feature type="transmembrane region" description="Helical" evidence="3">
    <location>
        <begin position="52"/>
        <end position="70"/>
    </location>
</feature>
<evidence type="ECO:0000313" key="5">
    <source>
        <dbReference type="EMBL" id="RSL15827.1"/>
    </source>
</evidence>
<dbReference type="InterPro" id="IPR000160">
    <property type="entry name" value="GGDEF_dom"/>
</dbReference>
<dbReference type="EMBL" id="RSDW01000001">
    <property type="protein sequence ID" value="RSL15827.1"/>
    <property type="molecule type" value="Genomic_DNA"/>
</dbReference>
<feature type="transmembrane region" description="Helical" evidence="3">
    <location>
        <begin position="147"/>
        <end position="164"/>
    </location>
</feature>
<dbReference type="InterPro" id="IPR043128">
    <property type="entry name" value="Rev_trsase/Diguanyl_cyclase"/>
</dbReference>
<dbReference type="GO" id="GO:0005886">
    <property type="term" value="C:plasma membrane"/>
    <property type="evidence" value="ECO:0007669"/>
    <property type="project" value="TreeGrafter"/>
</dbReference>
<feature type="transmembrane region" description="Helical" evidence="3">
    <location>
        <begin position="109"/>
        <end position="126"/>
    </location>
</feature>
<name>A0A428MG27_9BACT</name>
<dbReference type="Gene3D" id="3.30.70.270">
    <property type="match status" value="1"/>
</dbReference>
<feature type="domain" description="GGDEF" evidence="4">
    <location>
        <begin position="300"/>
        <end position="433"/>
    </location>
</feature>
<feature type="transmembrane region" description="Helical" evidence="3">
    <location>
        <begin position="197"/>
        <end position="217"/>
    </location>
</feature>
<dbReference type="NCBIfam" id="TIGR00254">
    <property type="entry name" value="GGDEF"/>
    <property type="match status" value="1"/>
</dbReference>
<dbReference type="Pfam" id="PF00990">
    <property type="entry name" value="GGDEF"/>
    <property type="match status" value="1"/>
</dbReference>
<dbReference type="GO" id="GO:0052621">
    <property type="term" value="F:diguanylate cyclase activity"/>
    <property type="evidence" value="ECO:0007669"/>
    <property type="project" value="UniProtKB-EC"/>
</dbReference>
<dbReference type="FunFam" id="3.30.70.270:FF:000001">
    <property type="entry name" value="Diguanylate cyclase domain protein"/>
    <property type="match status" value="1"/>
</dbReference>
<dbReference type="SMART" id="SM00267">
    <property type="entry name" value="GGDEF"/>
    <property type="match status" value="1"/>
</dbReference>
<proteinExistence type="predicted"/>
<evidence type="ECO:0000256" key="3">
    <source>
        <dbReference type="SAM" id="Phobius"/>
    </source>
</evidence>
<keyword evidence="3" id="KW-0472">Membrane</keyword>
<dbReference type="PANTHER" id="PTHR45138">
    <property type="entry name" value="REGULATORY COMPONENTS OF SENSORY TRANSDUCTION SYSTEM"/>
    <property type="match status" value="1"/>
</dbReference>
<evidence type="ECO:0000313" key="6">
    <source>
        <dbReference type="Proteomes" id="UP000269669"/>
    </source>
</evidence>
<reference evidence="5 6" key="1">
    <citation type="submission" date="2018-12" db="EMBL/GenBank/DDBJ databases">
        <title>Sequencing of bacterial isolates from soil warming experiment in Harvard Forest, Massachusetts, USA.</title>
        <authorList>
            <person name="Deangelis K."/>
        </authorList>
    </citation>
    <scope>NUCLEOTIDE SEQUENCE [LARGE SCALE GENOMIC DNA]</scope>
    <source>
        <strain evidence="5 6">EB153</strain>
    </source>
</reference>
<gene>
    <name evidence="5" type="ORF">EDE15_1332</name>
</gene>
<sequence length="455" mass="49186">MVTAVAGGVPGPFLWWTAHTVGAAGNALIVLWGDVENASTLPDWTEVMDARVLLLANVLLFALYAAVMLVNARIIGGTKGAMWFAGANLCSGAAMLATGSLWLHVGPPGLSYALTGLFSVTGLMMLHRSFADLLERGPMLKGVQYSLVAALTAGVVMVVLHPVETPLLEILLYLTLAMQFGVIAAVVFRFSGDDVGLAGWLTGVALSVYAVVQFMRALVLTHFGRPEYQALLQKTNILWLIACLVTSAATAFGYMFLATAKLRVELQWRAQVDELTGLLNRWALKRVAIREIERCRRTKGKLAVLMIDLDGMKEINDRAGHGCGDVVLQSVASVVQETVRGHDSVARMGGDEFCVLLPDAELAEAQVVAERLRAEVEELVIRYRGATLQVSASVGVASSDQCGLTWQSLLDHSDAALYEAKRGGKNQVMVAEPVMEMHRECIAELGVVLEERRRP</sequence>
<protein>
    <recommendedName>
        <fullName evidence="1">diguanylate cyclase</fullName>
        <ecNumber evidence="1">2.7.7.65</ecNumber>
    </recommendedName>
</protein>
<keyword evidence="6" id="KW-1185">Reference proteome</keyword>
<dbReference type="InterPro" id="IPR050469">
    <property type="entry name" value="Diguanylate_Cyclase"/>
</dbReference>
<dbReference type="OrthoDB" id="115048at2"/>
<dbReference type="AlphaFoldDB" id="A0A428MG27"/>
<evidence type="ECO:0000256" key="2">
    <source>
        <dbReference type="SAM" id="Coils"/>
    </source>
</evidence>
<dbReference type="GO" id="GO:0043709">
    <property type="term" value="P:cell adhesion involved in single-species biofilm formation"/>
    <property type="evidence" value="ECO:0007669"/>
    <property type="project" value="TreeGrafter"/>
</dbReference>
<dbReference type="RefSeq" id="WP_125484522.1">
    <property type="nucleotide sequence ID" value="NZ_RSDW01000001.1"/>
</dbReference>
<dbReference type="SUPFAM" id="SSF55073">
    <property type="entry name" value="Nucleotide cyclase"/>
    <property type="match status" value="1"/>
</dbReference>
<dbReference type="InterPro" id="IPR029787">
    <property type="entry name" value="Nucleotide_cyclase"/>
</dbReference>
<dbReference type="CDD" id="cd01949">
    <property type="entry name" value="GGDEF"/>
    <property type="match status" value="1"/>
</dbReference>
<feature type="coiled-coil region" evidence="2">
    <location>
        <begin position="362"/>
        <end position="389"/>
    </location>
</feature>
<keyword evidence="3" id="KW-0812">Transmembrane</keyword>
<dbReference type="PANTHER" id="PTHR45138:SF24">
    <property type="entry name" value="DIGUANYLATE CYCLASE DGCC-RELATED"/>
    <property type="match status" value="1"/>
</dbReference>
<comment type="caution">
    <text evidence="5">The sequence shown here is derived from an EMBL/GenBank/DDBJ whole genome shotgun (WGS) entry which is preliminary data.</text>
</comment>
<accession>A0A428MG27</accession>
<dbReference type="GO" id="GO:1902201">
    <property type="term" value="P:negative regulation of bacterial-type flagellum-dependent cell motility"/>
    <property type="evidence" value="ECO:0007669"/>
    <property type="project" value="TreeGrafter"/>
</dbReference>
<feature type="transmembrane region" description="Helical" evidence="3">
    <location>
        <begin position="237"/>
        <end position="257"/>
    </location>
</feature>
<dbReference type="EC" id="2.7.7.65" evidence="1"/>
<keyword evidence="2" id="KW-0175">Coiled coil</keyword>
<dbReference type="PROSITE" id="PS50887">
    <property type="entry name" value="GGDEF"/>
    <property type="match status" value="1"/>
</dbReference>
<dbReference type="Proteomes" id="UP000269669">
    <property type="component" value="Unassembled WGS sequence"/>
</dbReference>
<evidence type="ECO:0000256" key="1">
    <source>
        <dbReference type="ARBA" id="ARBA00012528"/>
    </source>
</evidence>
<keyword evidence="3" id="KW-1133">Transmembrane helix</keyword>
<feature type="transmembrane region" description="Helical" evidence="3">
    <location>
        <begin position="12"/>
        <end position="32"/>
    </location>
</feature>
<feature type="transmembrane region" description="Helical" evidence="3">
    <location>
        <begin position="170"/>
        <end position="190"/>
    </location>
</feature>